<comment type="caution">
    <text evidence="3">The sequence shown here is derived from an EMBL/GenBank/DDBJ whole genome shotgun (WGS) entry which is preliminary data.</text>
</comment>
<feature type="domain" description="DUF732" evidence="2">
    <location>
        <begin position="26"/>
        <end position="93"/>
    </location>
</feature>
<dbReference type="InterPro" id="IPR007969">
    <property type="entry name" value="DUF732"/>
</dbReference>
<keyword evidence="4" id="KW-1185">Reference proteome</keyword>
<evidence type="ECO:0000259" key="2">
    <source>
        <dbReference type="Pfam" id="PF05305"/>
    </source>
</evidence>
<evidence type="ECO:0000313" key="3">
    <source>
        <dbReference type="EMBL" id="GFG98103.1"/>
    </source>
</evidence>
<sequence length="96" mass="9601">MKPAIIVAAASITAAAVLGAPAARADEASYTAALSAAGVPMLGGPGRWVGVGYQVCGQIRNGQSPESASGQFQMLNAWGPAIVSAAQHELCPDTLH</sequence>
<dbReference type="AlphaFoldDB" id="A0A7I9ZAW7"/>
<proteinExistence type="predicted"/>
<reference evidence="3 4" key="1">
    <citation type="journal article" date="2019" name="Emerg. Microbes Infect.">
        <title>Comprehensive subspecies identification of 175 nontuberculous mycobacteria species based on 7547 genomic profiles.</title>
        <authorList>
            <person name="Matsumoto Y."/>
            <person name="Kinjo T."/>
            <person name="Motooka D."/>
            <person name="Nabeya D."/>
            <person name="Jung N."/>
            <person name="Uechi K."/>
            <person name="Horii T."/>
            <person name="Iida T."/>
            <person name="Fujita J."/>
            <person name="Nakamura S."/>
        </authorList>
    </citation>
    <scope>NUCLEOTIDE SEQUENCE [LARGE SCALE GENOMIC DNA]</scope>
    <source>
        <strain evidence="3 4">JCM 30726</strain>
    </source>
</reference>
<organism evidence="3 4">
    <name type="scientific">Mycobacterium timonense</name>
    <dbReference type="NCBI Taxonomy" id="701043"/>
    <lineage>
        <taxon>Bacteria</taxon>
        <taxon>Bacillati</taxon>
        <taxon>Actinomycetota</taxon>
        <taxon>Actinomycetes</taxon>
        <taxon>Mycobacteriales</taxon>
        <taxon>Mycobacteriaceae</taxon>
        <taxon>Mycobacterium</taxon>
        <taxon>Mycobacterium avium complex (MAC)</taxon>
    </lineage>
</organism>
<feature type="chain" id="PRO_5029524965" description="DUF732 domain-containing protein" evidence="1">
    <location>
        <begin position="26"/>
        <end position="96"/>
    </location>
</feature>
<keyword evidence="1" id="KW-0732">Signal</keyword>
<dbReference type="RefSeq" id="WP_163713082.1">
    <property type="nucleotide sequence ID" value="NZ_BLLA01000001.1"/>
</dbReference>
<evidence type="ECO:0000256" key="1">
    <source>
        <dbReference type="SAM" id="SignalP"/>
    </source>
</evidence>
<dbReference type="Proteomes" id="UP000465301">
    <property type="component" value="Unassembled WGS sequence"/>
</dbReference>
<name>A0A7I9ZAW7_9MYCO</name>
<dbReference type="Pfam" id="PF05305">
    <property type="entry name" value="DUF732"/>
    <property type="match status" value="1"/>
</dbReference>
<protein>
    <recommendedName>
        <fullName evidence="2">DUF732 domain-containing protein</fullName>
    </recommendedName>
</protein>
<dbReference type="EMBL" id="BLLA01000001">
    <property type="protein sequence ID" value="GFG98103.1"/>
    <property type="molecule type" value="Genomic_DNA"/>
</dbReference>
<gene>
    <name evidence="3" type="ORF">MTIM_39820</name>
</gene>
<feature type="signal peptide" evidence="1">
    <location>
        <begin position="1"/>
        <end position="25"/>
    </location>
</feature>
<accession>A0A7I9ZAW7</accession>
<evidence type="ECO:0000313" key="4">
    <source>
        <dbReference type="Proteomes" id="UP000465301"/>
    </source>
</evidence>